<keyword evidence="2" id="KW-0812">Transmembrane</keyword>
<dbReference type="InterPro" id="IPR015920">
    <property type="entry name" value="Cellobiose_DH-like_cyt"/>
</dbReference>
<proteinExistence type="predicted"/>
<organism evidence="5 6">
    <name type="scientific">Microdochium bolleyi</name>
    <dbReference type="NCBI Taxonomy" id="196109"/>
    <lineage>
        <taxon>Eukaryota</taxon>
        <taxon>Fungi</taxon>
        <taxon>Dikarya</taxon>
        <taxon>Ascomycota</taxon>
        <taxon>Pezizomycotina</taxon>
        <taxon>Sordariomycetes</taxon>
        <taxon>Xylariomycetidae</taxon>
        <taxon>Xylariales</taxon>
        <taxon>Microdochiaceae</taxon>
        <taxon>Microdochium</taxon>
    </lineage>
</organism>
<evidence type="ECO:0000256" key="1">
    <source>
        <dbReference type="SAM" id="MobiDB-lite"/>
    </source>
</evidence>
<feature type="region of interest" description="Disordered" evidence="1">
    <location>
        <begin position="396"/>
        <end position="426"/>
    </location>
</feature>
<feature type="domain" description="Cellobiose dehydrogenase-like cytochrome" evidence="4">
    <location>
        <begin position="30"/>
        <end position="189"/>
    </location>
</feature>
<dbReference type="Proteomes" id="UP000070501">
    <property type="component" value="Unassembled WGS sequence"/>
</dbReference>
<gene>
    <name evidence="5" type="ORF">Micbo1qcDRAFT_233151</name>
</gene>
<protein>
    <recommendedName>
        <fullName evidence="4">Cellobiose dehydrogenase-like cytochrome domain-containing protein</fullName>
    </recommendedName>
</protein>
<feature type="region of interest" description="Disordered" evidence="1">
    <location>
        <begin position="198"/>
        <end position="228"/>
    </location>
</feature>
<dbReference type="CDD" id="cd08760">
    <property type="entry name" value="Cyt_b561_FRRS1_like"/>
    <property type="match status" value="1"/>
</dbReference>
<feature type="transmembrane region" description="Helical" evidence="2">
    <location>
        <begin position="269"/>
        <end position="292"/>
    </location>
</feature>
<sequence>MMWKIATAALSAVATFSTLASAEPISNCIETDLCYQVAVPSSSASSGQGDIYYQMRASTRYSWVAMGQGTRMAGANIFVMYADGRGNVTVSPRAGRGHVMPQPDSSVQIRLLAGSGVSADGQTMVANFACSNCHRWGGGSMSLASNAASYIGAYMVGAAPSNPTSTSAAIDQHDSHASWQFDLTRASIATNANPYVSSGGSGSGSGSGTGSGGGVSTGPAPGSGNGVTQVQSGGDTARLIMAHGIIMALVMVVLYPLGSLLMPLIGNMFLHGGVQMIAFLLMWAGFGLGVIVSRDTVGFAATHTLLGTVVVALFGIQPLLGVAHHLHFRKNGGRGAISHVHIWYGRILMLLGVVNGGLGLQLANARNSFVIAYSVVAAVLFVAYAGAKAVGVMRKKKNSSSRAGVSDEERRRKEQAEQISPAGSYR</sequence>
<feature type="chain" id="PRO_5007293479" description="Cellobiose dehydrogenase-like cytochrome domain-containing protein" evidence="3">
    <location>
        <begin position="23"/>
        <end position="426"/>
    </location>
</feature>
<evidence type="ECO:0000256" key="3">
    <source>
        <dbReference type="SAM" id="SignalP"/>
    </source>
</evidence>
<feature type="compositionally biased region" description="Basic and acidic residues" evidence="1">
    <location>
        <begin position="405"/>
        <end position="416"/>
    </location>
</feature>
<dbReference type="PANTHER" id="PTHR47797">
    <property type="entry name" value="DEHYDROGENASE, PUTATIVE (AFU_ORTHOLOGUE AFUA_8G05805)-RELATED"/>
    <property type="match status" value="1"/>
</dbReference>
<keyword evidence="2" id="KW-0472">Membrane</keyword>
<feature type="transmembrane region" description="Helical" evidence="2">
    <location>
        <begin position="369"/>
        <end position="387"/>
    </location>
</feature>
<dbReference type="Pfam" id="PF16010">
    <property type="entry name" value="CDH-cyt"/>
    <property type="match status" value="1"/>
</dbReference>
<evidence type="ECO:0000259" key="4">
    <source>
        <dbReference type="Pfam" id="PF16010"/>
    </source>
</evidence>
<reference evidence="6" key="1">
    <citation type="submission" date="2016-02" db="EMBL/GenBank/DDBJ databases">
        <title>Draft genome sequence of Microdochium bolleyi, a fungal endophyte of beachgrass.</title>
        <authorList>
            <consortium name="DOE Joint Genome Institute"/>
            <person name="David A.S."/>
            <person name="May G."/>
            <person name="Haridas S."/>
            <person name="Lim J."/>
            <person name="Wang M."/>
            <person name="Labutti K."/>
            <person name="Lipzen A."/>
            <person name="Barry K."/>
            <person name="Grigoriev I.V."/>
        </authorList>
    </citation>
    <scope>NUCLEOTIDE SEQUENCE [LARGE SCALE GENOMIC DNA]</scope>
    <source>
        <strain evidence="6">J235TASD1</strain>
    </source>
</reference>
<dbReference type="OrthoDB" id="19261at2759"/>
<feature type="signal peptide" evidence="3">
    <location>
        <begin position="1"/>
        <end position="22"/>
    </location>
</feature>
<dbReference type="AlphaFoldDB" id="A0A136J3R2"/>
<evidence type="ECO:0000256" key="2">
    <source>
        <dbReference type="SAM" id="Phobius"/>
    </source>
</evidence>
<dbReference type="STRING" id="196109.A0A136J3R2"/>
<accession>A0A136J3R2</accession>
<dbReference type="EMBL" id="KQ964249">
    <property type="protein sequence ID" value="KXJ91743.1"/>
    <property type="molecule type" value="Genomic_DNA"/>
</dbReference>
<dbReference type="CDD" id="cd09630">
    <property type="entry name" value="CDH_like_cytochrome"/>
    <property type="match status" value="1"/>
</dbReference>
<keyword evidence="2" id="KW-1133">Transmembrane helix</keyword>
<keyword evidence="3" id="KW-0732">Signal</keyword>
<evidence type="ECO:0000313" key="6">
    <source>
        <dbReference type="Proteomes" id="UP000070501"/>
    </source>
</evidence>
<feature type="transmembrane region" description="Helical" evidence="2">
    <location>
        <begin position="343"/>
        <end position="363"/>
    </location>
</feature>
<feature type="transmembrane region" description="Helical" evidence="2">
    <location>
        <begin position="239"/>
        <end position="257"/>
    </location>
</feature>
<dbReference type="InParanoid" id="A0A136J3R2"/>
<keyword evidence="6" id="KW-1185">Reference proteome</keyword>
<evidence type="ECO:0000313" key="5">
    <source>
        <dbReference type="EMBL" id="KXJ91743.1"/>
    </source>
</evidence>
<feature type="transmembrane region" description="Helical" evidence="2">
    <location>
        <begin position="298"/>
        <end position="322"/>
    </location>
</feature>
<dbReference type="Gene3D" id="2.60.40.1210">
    <property type="entry name" value="Cellobiose dehydrogenase, cytochrome domain"/>
    <property type="match status" value="1"/>
</dbReference>
<feature type="compositionally biased region" description="Gly residues" evidence="1">
    <location>
        <begin position="199"/>
        <end position="225"/>
    </location>
</feature>
<name>A0A136J3R2_9PEZI</name>
<dbReference type="Gene3D" id="1.20.120.1770">
    <property type="match status" value="1"/>
</dbReference>
<dbReference type="PANTHER" id="PTHR47797:SF4">
    <property type="entry name" value="DOMON DOMAIN-CONTAINING PROTEIN"/>
    <property type="match status" value="1"/>
</dbReference>
<dbReference type="SUPFAM" id="SSF49344">
    <property type="entry name" value="CBD9-like"/>
    <property type="match status" value="1"/>
</dbReference>